<dbReference type="Proteomes" id="UP000681967">
    <property type="component" value="Unassembled WGS sequence"/>
</dbReference>
<feature type="chain" id="PRO_5036434707" evidence="1">
    <location>
        <begin position="19"/>
        <end position="56"/>
    </location>
</feature>
<feature type="non-terminal residue" evidence="2">
    <location>
        <position position="1"/>
    </location>
</feature>
<dbReference type="EMBL" id="CAJOBJ010011202">
    <property type="protein sequence ID" value="CAF4158246.1"/>
    <property type="molecule type" value="Genomic_DNA"/>
</dbReference>
<gene>
    <name evidence="3" type="ORF">BYL167_LOCUS76880</name>
    <name evidence="2" type="ORF">GIL414_LOCUS19826</name>
</gene>
<dbReference type="EMBL" id="CAJOBH010278496">
    <property type="protein sequence ID" value="CAF5169355.1"/>
    <property type="molecule type" value="Genomic_DNA"/>
</dbReference>
<sequence>MYSIIFRRLLLFFSCVIGKGPLKEQFIKQVELERDQYRNVEFCFPWLDADDYPLLL</sequence>
<name>A0A8S2RE69_9BILA</name>
<reference evidence="2" key="1">
    <citation type="submission" date="2021-02" db="EMBL/GenBank/DDBJ databases">
        <authorList>
            <person name="Nowell W R."/>
        </authorList>
    </citation>
    <scope>NUCLEOTIDE SEQUENCE</scope>
</reference>
<feature type="non-terminal residue" evidence="2">
    <location>
        <position position="56"/>
    </location>
</feature>
<evidence type="ECO:0000256" key="1">
    <source>
        <dbReference type="SAM" id="SignalP"/>
    </source>
</evidence>
<organism evidence="2 4">
    <name type="scientific">Rotaria magnacalcarata</name>
    <dbReference type="NCBI Taxonomy" id="392030"/>
    <lineage>
        <taxon>Eukaryota</taxon>
        <taxon>Metazoa</taxon>
        <taxon>Spiralia</taxon>
        <taxon>Gnathifera</taxon>
        <taxon>Rotifera</taxon>
        <taxon>Eurotatoria</taxon>
        <taxon>Bdelloidea</taxon>
        <taxon>Philodinida</taxon>
        <taxon>Philodinidae</taxon>
        <taxon>Rotaria</taxon>
    </lineage>
</organism>
<evidence type="ECO:0000313" key="2">
    <source>
        <dbReference type="EMBL" id="CAF4158246.1"/>
    </source>
</evidence>
<accession>A0A8S2RE69</accession>
<comment type="caution">
    <text evidence="2">The sequence shown here is derived from an EMBL/GenBank/DDBJ whole genome shotgun (WGS) entry which is preliminary data.</text>
</comment>
<dbReference type="Proteomes" id="UP000681720">
    <property type="component" value="Unassembled WGS sequence"/>
</dbReference>
<evidence type="ECO:0000313" key="3">
    <source>
        <dbReference type="EMBL" id="CAF5169355.1"/>
    </source>
</evidence>
<dbReference type="AlphaFoldDB" id="A0A8S2RE69"/>
<evidence type="ECO:0000313" key="4">
    <source>
        <dbReference type="Proteomes" id="UP000681720"/>
    </source>
</evidence>
<feature type="signal peptide" evidence="1">
    <location>
        <begin position="1"/>
        <end position="18"/>
    </location>
</feature>
<proteinExistence type="predicted"/>
<protein>
    <submittedName>
        <fullName evidence="2">Uncharacterized protein</fullName>
    </submittedName>
</protein>
<keyword evidence="1" id="KW-0732">Signal</keyword>